<dbReference type="OrthoDB" id="7701213at2759"/>
<dbReference type="OMA" id="CESEYID"/>
<dbReference type="SUPFAM" id="SSF53098">
    <property type="entry name" value="Ribonuclease H-like"/>
    <property type="match status" value="1"/>
</dbReference>
<dbReference type="EMBL" id="GL435199">
    <property type="protein sequence ID" value="EFN73862.1"/>
    <property type="molecule type" value="Genomic_DNA"/>
</dbReference>
<protein>
    <submittedName>
        <fullName evidence="1">Zinc finger BED domain-containing protein 5</fullName>
    </submittedName>
</protein>
<dbReference type="STRING" id="104421.E1ZY77"/>
<gene>
    <name evidence="1" type="ORF">EAG_09722</name>
</gene>
<dbReference type="AlphaFoldDB" id="E1ZY77"/>
<name>E1ZY77_CAMFO</name>
<organism evidence="2">
    <name type="scientific">Camponotus floridanus</name>
    <name type="common">Florida carpenter ant</name>
    <dbReference type="NCBI Taxonomy" id="104421"/>
    <lineage>
        <taxon>Eukaryota</taxon>
        <taxon>Metazoa</taxon>
        <taxon>Ecdysozoa</taxon>
        <taxon>Arthropoda</taxon>
        <taxon>Hexapoda</taxon>
        <taxon>Insecta</taxon>
        <taxon>Pterygota</taxon>
        <taxon>Neoptera</taxon>
        <taxon>Endopterygota</taxon>
        <taxon>Hymenoptera</taxon>
        <taxon>Apocrita</taxon>
        <taxon>Aculeata</taxon>
        <taxon>Formicoidea</taxon>
        <taxon>Formicidae</taxon>
        <taxon>Formicinae</taxon>
        <taxon>Camponotus</taxon>
    </lineage>
</organism>
<keyword evidence="2" id="KW-1185">Reference proteome</keyword>
<dbReference type="InParanoid" id="E1ZY77"/>
<evidence type="ECO:0000313" key="1">
    <source>
        <dbReference type="EMBL" id="EFN73862.1"/>
    </source>
</evidence>
<dbReference type="PANTHER" id="PTHR45913:SF21">
    <property type="entry name" value="DUF4371 DOMAIN-CONTAINING PROTEIN"/>
    <property type="match status" value="1"/>
</dbReference>
<feature type="non-terminal residue" evidence="1">
    <location>
        <position position="326"/>
    </location>
</feature>
<evidence type="ECO:0000313" key="2">
    <source>
        <dbReference type="Proteomes" id="UP000000311"/>
    </source>
</evidence>
<reference evidence="1 2" key="1">
    <citation type="journal article" date="2010" name="Science">
        <title>Genomic comparison of the ants Camponotus floridanus and Harpegnathos saltator.</title>
        <authorList>
            <person name="Bonasio R."/>
            <person name="Zhang G."/>
            <person name="Ye C."/>
            <person name="Mutti N.S."/>
            <person name="Fang X."/>
            <person name="Qin N."/>
            <person name="Donahue G."/>
            <person name="Yang P."/>
            <person name="Li Q."/>
            <person name="Li C."/>
            <person name="Zhang P."/>
            <person name="Huang Z."/>
            <person name="Berger S.L."/>
            <person name="Reinberg D."/>
            <person name="Wang J."/>
            <person name="Liebig J."/>
        </authorList>
    </citation>
    <scope>NUCLEOTIDE SEQUENCE [LARGE SCALE GENOMIC DNA]</scope>
    <source>
        <strain evidence="2">C129</strain>
    </source>
</reference>
<sequence>NKNAKPTYLICNETVAVNKAANLKRHYDTKHAFKYDKEYPKGSDLRNEKITSLQKSREQSNLIMKRALTEQEKCAETSLRISWIMAKNMVPYSHSEIIKSCLLEAANTLFENKKEVSETFKKIPLSRNTATRKIESCSRSVHENILRDLQQAKFFSLALDESIDISDISQMAVYIRYLWNSEVKEELLTLLPLHDRTTGEILFKNFQKFMESNNLSFDNILSIATDGAPAMIGKVNGFITLIKNRNYKIIALHCIIHQTVLCAKLSGDLKNIMTAAMKIINYLRSHSALQHRLLKAFLQECESEYIDLLVHNDVRWLSKGNVLNRL</sequence>
<dbReference type="InterPro" id="IPR012337">
    <property type="entry name" value="RNaseH-like_sf"/>
</dbReference>
<dbReference type="Proteomes" id="UP000000311">
    <property type="component" value="Unassembled WGS sequence"/>
</dbReference>
<accession>E1ZY77</accession>
<feature type="non-terminal residue" evidence="1">
    <location>
        <position position="1"/>
    </location>
</feature>
<proteinExistence type="predicted"/>
<dbReference type="PANTHER" id="PTHR45913">
    <property type="entry name" value="EPM2A-INTERACTING PROTEIN 1"/>
    <property type="match status" value="1"/>
</dbReference>